<name>A0A5N6Q9L7_9ROSI</name>
<reference evidence="2 3" key="1">
    <citation type="submission" date="2019-06" db="EMBL/GenBank/DDBJ databases">
        <title>A chromosomal-level reference genome of Carpinus fangiana (Coryloideae, Betulaceae).</title>
        <authorList>
            <person name="Yang X."/>
            <person name="Wang Z."/>
            <person name="Zhang L."/>
            <person name="Hao G."/>
            <person name="Liu J."/>
            <person name="Yang Y."/>
        </authorList>
    </citation>
    <scope>NUCLEOTIDE SEQUENCE [LARGE SCALE GENOMIC DNA]</scope>
    <source>
        <strain evidence="2">Cfa_2016G</strain>
        <tissue evidence="2">Leaf</tissue>
    </source>
</reference>
<sequence>MEEWVFSDSSAGAAMVNQVGGGIVGERAPRLGPGASDGEIVGLSATGDRAAAFTFFLPGVGAGLVARTGAGGDARGAGGGVAGGGVAGGGDAGGGDAGSGVAGGGVAGGGVAGGEEAGGGELTGGGVAGGGGVRGVDGGRN</sequence>
<evidence type="ECO:0000256" key="1">
    <source>
        <dbReference type="SAM" id="MobiDB-lite"/>
    </source>
</evidence>
<accession>A0A5N6Q9L7</accession>
<comment type="caution">
    <text evidence="2">The sequence shown here is derived from an EMBL/GenBank/DDBJ whole genome shotgun (WGS) entry which is preliminary data.</text>
</comment>
<feature type="region of interest" description="Disordered" evidence="1">
    <location>
        <begin position="105"/>
        <end position="141"/>
    </location>
</feature>
<keyword evidence="3" id="KW-1185">Reference proteome</keyword>
<gene>
    <name evidence="2" type="ORF">FH972_027332</name>
</gene>
<proteinExistence type="predicted"/>
<evidence type="ECO:0000313" key="3">
    <source>
        <dbReference type="Proteomes" id="UP000327013"/>
    </source>
</evidence>
<evidence type="ECO:0000313" key="2">
    <source>
        <dbReference type="EMBL" id="KAD8323032.1"/>
    </source>
</evidence>
<dbReference type="Proteomes" id="UP000327013">
    <property type="component" value="Unassembled WGS sequence"/>
</dbReference>
<dbReference type="AlphaFoldDB" id="A0A5N6Q9L7"/>
<organism evidence="2 3">
    <name type="scientific">Carpinus fangiana</name>
    <dbReference type="NCBI Taxonomy" id="176857"/>
    <lineage>
        <taxon>Eukaryota</taxon>
        <taxon>Viridiplantae</taxon>
        <taxon>Streptophyta</taxon>
        <taxon>Embryophyta</taxon>
        <taxon>Tracheophyta</taxon>
        <taxon>Spermatophyta</taxon>
        <taxon>Magnoliopsida</taxon>
        <taxon>eudicotyledons</taxon>
        <taxon>Gunneridae</taxon>
        <taxon>Pentapetalae</taxon>
        <taxon>rosids</taxon>
        <taxon>fabids</taxon>
        <taxon>Fagales</taxon>
        <taxon>Betulaceae</taxon>
        <taxon>Carpinus</taxon>
    </lineage>
</organism>
<protein>
    <submittedName>
        <fullName evidence="2">Uncharacterized protein</fullName>
    </submittedName>
</protein>
<dbReference type="EMBL" id="VIBQ01003129">
    <property type="protein sequence ID" value="KAD8323032.1"/>
    <property type="molecule type" value="Genomic_DNA"/>
</dbReference>